<dbReference type="NCBIfam" id="TIGR01796">
    <property type="entry name" value="CM_mono_aroH"/>
    <property type="match status" value="1"/>
</dbReference>
<dbReference type="GO" id="GO:0008652">
    <property type="term" value="P:amino acid biosynthetic process"/>
    <property type="evidence" value="ECO:0007669"/>
    <property type="project" value="UniProtKB-UniRule"/>
</dbReference>
<comment type="caution">
    <text evidence="4">The sequence shown here is derived from an EMBL/GenBank/DDBJ whole genome shotgun (WGS) entry which is preliminary data.</text>
</comment>
<dbReference type="PIRSF" id="PIRSF005965">
    <property type="entry name" value="Chor_mut_AroH"/>
    <property type="match status" value="1"/>
</dbReference>
<dbReference type="GO" id="GO:0009073">
    <property type="term" value="P:aromatic amino acid family biosynthetic process"/>
    <property type="evidence" value="ECO:0007669"/>
    <property type="project" value="UniProtKB-UniRule"/>
</dbReference>
<keyword evidence="2 3" id="KW-0028">Amino-acid biosynthesis</keyword>
<dbReference type="Gene3D" id="3.30.1330.40">
    <property type="entry name" value="RutC-like"/>
    <property type="match status" value="1"/>
</dbReference>
<keyword evidence="3 4" id="KW-0413">Isomerase</keyword>
<feature type="binding site" evidence="2">
    <location>
        <position position="89"/>
    </location>
    <ligand>
        <name>prephenate</name>
        <dbReference type="ChEBI" id="CHEBI:29934"/>
    </ligand>
</feature>
<accession>A0A537L1G0</accession>
<dbReference type="PROSITE" id="PS51167">
    <property type="entry name" value="CHORISMATE_MUT_1"/>
    <property type="match status" value="1"/>
</dbReference>
<reference evidence="4 5" key="1">
    <citation type="journal article" date="2019" name="Nat. Microbiol.">
        <title>Mediterranean grassland soil C-N compound turnover is dependent on rainfall and depth, and is mediated by genomically divergent microorganisms.</title>
        <authorList>
            <person name="Diamond S."/>
            <person name="Andeer P.F."/>
            <person name="Li Z."/>
            <person name="Crits-Christoph A."/>
            <person name="Burstein D."/>
            <person name="Anantharaman K."/>
            <person name="Lane K.R."/>
            <person name="Thomas B.C."/>
            <person name="Pan C."/>
            <person name="Northen T.R."/>
            <person name="Banfield J.F."/>
        </authorList>
    </citation>
    <scope>NUCLEOTIDE SEQUENCE [LARGE SCALE GENOMIC DNA]</scope>
    <source>
        <strain evidence="4">NP_4</strain>
    </source>
</reference>
<dbReference type="Proteomes" id="UP000319353">
    <property type="component" value="Unassembled WGS sequence"/>
</dbReference>
<organism evidence="4 5">
    <name type="scientific">Candidatus Segetimicrobium genomatis</name>
    <dbReference type="NCBI Taxonomy" id="2569760"/>
    <lineage>
        <taxon>Bacteria</taxon>
        <taxon>Bacillati</taxon>
        <taxon>Candidatus Sysuimicrobiota</taxon>
        <taxon>Candidatus Sysuimicrobiia</taxon>
        <taxon>Candidatus Sysuimicrobiales</taxon>
        <taxon>Candidatus Segetimicrobiaceae</taxon>
        <taxon>Candidatus Segetimicrobium</taxon>
    </lineage>
</organism>
<evidence type="ECO:0000256" key="2">
    <source>
        <dbReference type="PIRSR" id="PIRSR005965-1"/>
    </source>
</evidence>
<proteinExistence type="predicted"/>
<dbReference type="PANTHER" id="PTHR21164">
    <property type="entry name" value="CHORISMATE MUTASE"/>
    <property type="match status" value="1"/>
</dbReference>
<keyword evidence="2 3" id="KW-0057">Aromatic amino acid biosynthesis</keyword>
<dbReference type="EC" id="5.4.99.5" evidence="1 3"/>
<evidence type="ECO:0000313" key="4">
    <source>
        <dbReference type="EMBL" id="TMJ01835.1"/>
    </source>
</evidence>
<dbReference type="GO" id="GO:0046417">
    <property type="term" value="P:chorismate metabolic process"/>
    <property type="evidence" value="ECO:0007669"/>
    <property type="project" value="TreeGrafter"/>
</dbReference>
<dbReference type="GO" id="GO:0004106">
    <property type="term" value="F:chorismate mutase activity"/>
    <property type="evidence" value="ECO:0007669"/>
    <property type="project" value="UniProtKB-UniRule"/>
</dbReference>
<dbReference type="CDD" id="cd02185">
    <property type="entry name" value="AroH"/>
    <property type="match status" value="1"/>
</dbReference>
<name>A0A537L1G0_9BACT</name>
<dbReference type="AlphaFoldDB" id="A0A537L1G0"/>
<dbReference type="InterPro" id="IPR008243">
    <property type="entry name" value="Chorismate_mutase_AroH"/>
</dbReference>
<evidence type="ECO:0000313" key="5">
    <source>
        <dbReference type="Proteomes" id="UP000319353"/>
    </source>
</evidence>
<dbReference type="PANTHER" id="PTHR21164:SF0">
    <property type="entry name" value="CHORISMATE MUTASE AROH"/>
    <property type="match status" value="1"/>
</dbReference>
<evidence type="ECO:0000256" key="1">
    <source>
        <dbReference type="NCBIfam" id="TIGR01796"/>
    </source>
</evidence>
<evidence type="ECO:0000256" key="3">
    <source>
        <dbReference type="PROSITE-ProRule" id="PRU00514"/>
    </source>
</evidence>
<gene>
    <name evidence="4" type="primary">aroH</name>
    <name evidence="4" type="ORF">E6H01_07515</name>
</gene>
<dbReference type="EMBL" id="VBAL01000091">
    <property type="protein sequence ID" value="TMJ01835.1"/>
    <property type="molecule type" value="Genomic_DNA"/>
</dbReference>
<dbReference type="InterPro" id="IPR035959">
    <property type="entry name" value="RutC-like_sf"/>
</dbReference>
<protein>
    <recommendedName>
        <fullName evidence="1 3">chorismate mutase</fullName>
        <ecNumber evidence="1 3">5.4.99.5</ecNumber>
    </recommendedName>
</protein>
<dbReference type="SUPFAM" id="SSF55298">
    <property type="entry name" value="YjgF-like"/>
    <property type="match status" value="1"/>
</dbReference>
<dbReference type="Pfam" id="PF07736">
    <property type="entry name" value="CM_1"/>
    <property type="match status" value="1"/>
</dbReference>
<feature type="binding site" evidence="2">
    <location>
        <position position="7"/>
    </location>
    <ligand>
        <name>prephenate</name>
        <dbReference type="ChEBI" id="CHEBI:29934"/>
    </ligand>
</feature>
<sequence length="122" mass="13643">MHIRGIRGATTVEENSEPAVLEATRELLGRLAQDNNVEPDEIAAIMFTCTPDLTAAFPAEAARQLQWTHVPLMSATEIGVPDSVPMCIRVLILWNTARSQEEIVHVYLRRATALRPDLRARR</sequence>
<comment type="catalytic activity">
    <reaction evidence="3">
        <text>chorismate = prephenate</text>
        <dbReference type="Rhea" id="RHEA:13897"/>
        <dbReference type="ChEBI" id="CHEBI:29748"/>
        <dbReference type="ChEBI" id="CHEBI:29934"/>
        <dbReference type="EC" id="5.4.99.5"/>
    </reaction>
</comment>
<feature type="binding site" evidence="2">
    <location>
        <position position="107"/>
    </location>
    <ligand>
        <name>prephenate</name>
        <dbReference type="ChEBI" id="CHEBI:29934"/>
    </ligand>
</feature>